<protein>
    <submittedName>
        <fullName evidence="2">Uncharacterized protein</fullName>
    </submittedName>
</protein>
<dbReference type="AlphaFoldDB" id="A0A928DQI6"/>
<evidence type="ECO:0000313" key="2">
    <source>
        <dbReference type="EMBL" id="MBE6421259.1"/>
    </source>
</evidence>
<proteinExistence type="predicted"/>
<keyword evidence="1" id="KW-0732">Signal</keyword>
<reference evidence="2" key="1">
    <citation type="submission" date="2019-04" db="EMBL/GenBank/DDBJ databases">
        <title>Evolution of Biomass-Degrading Anaerobic Consortia Revealed by Metagenomics.</title>
        <authorList>
            <person name="Peng X."/>
        </authorList>
    </citation>
    <scope>NUCLEOTIDE SEQUENCE</scope>
    <source>
        <strain evidence="2">SIG66</strain>
    </source>
</reference>
<accession>A0A928DQI6</accession>
<feature type="chain" id="PRO_5037462459" evidence="1">
    <location>
        <begin position="25"/>
        <end position="442"/>
    </location>
</feature>
<name>A0A928DQI6_9BACT</name>
<dbReference type="Proteomes" id="UP000725649">
    <property type="component" value="Unassembled WGS sequence"/>
</dbReference>
<sequence>MQPYKTIVLFLSFFILAAFCNTSAHEIHLESAVFQAQHALFEPVLKDIQDYYGRTSFEDENRQTGWYRVDDFLKWLKENEKILKYKTVRLTDKRIPLTELHSSPEKDDQKIFWGYLGAHYAFSRYGLNGQVLNRYTFALCKETKCYATPAKNTITLGGFNHLDSVAFFNIALHEAVHLFSTDLRKWDKHSSLPEAATCKAQNLWALPIKPKNYFFAGVRDFRVSYERGVPITHLMEEYTSCIVTPLYGMEIFESGSFPEEKSLCYYLEGKQLPALPGENRLLDAFAHQDFLSKFFGKEIWEKKLASVENGAFGSFGVASYIKTRKFYKSYFKQNKSVFNADDDTIKKELNTISKDPHISFLYKQGNKILFGFFPEEDLSALSQERLSFEFNKNEQQVDFYKKVIHQYYEEDFDCQRVVPGIIKLLDELAGPQTRAAVPPGYI</sequence>
<organism evidence="2 3">
    <name type="scientific">Candidatus Avelusimicrobium gallicola</name>
    <dbReference type="NCBI Taxonomy" id="2562704"/>
    <lineage>
        <taxon>Bacteria</taxon>
        <taxon>Pseudomonadati</taxon>
        <taxon>Elusimicrobiota</taxon>
        <taxon>Elusimicrobia</taxon>
        <taxon>Elusimicrobiales</taxon>
        <taxon>Elusimicrobiaceae</taxon>
        <taxon>Candidatus Avelusimicrobium</taxon>
    </lineage>
</organism>
<dbReference type="EMBL" id="SUVG01000004">
    <property type="protein sequence ID" value="MBE6421259.1"/>
    <property type="molecule type" value="Genomic_DNA"/>
</dbReference>
<gene>
    <name evidence="2" type="ORF">E7027_03910</name>
</gene>
<evidence type="ECO:0000313" key="3">
    <source>
        <dbReference type="Proteomes" id="UP000725649"/>
    </source>
</evidence>
<evidence type="ECO:0000256" key="1">
    <source>
        <dbReference type="SAM" id="SignalP"/>
    </source>
</evidence>
<feature type="signal peptide" evidence="1">
    <location>
        <begin position="1"/>
        <end position="24"/>
    </location>
</feature>
<comment type="caution">
    <text evidence="2">The sequence shown here is derived from an EMBL/GenBank/DDBJ whole genome shotgun (WGS) entry which is preliminary data.</text>
</comment>